<feature type="compositionally biased region" description="Low complexity" evidence="1">
    <location>
        <begin position="414"/>
        <end position="423"/>
    </location>
</feature>
<proteinExistence type="predicted"/>
<feature type="compositionally biased region" description="Polar residues" evidence="1">
    <location>
        <begin position="708"/>
        <end position="720"/>
    </location>
</feature>
<feature type="region of interest" description="Disordered" evidence="1">
    <location>
        <begin position="1"/>
        <end position="72"/>
    </location>
</feature>
<feature type="compositionally biased region" description="Basic and acidic residues" evidence="1">
    <location>
        <begin position="9"/>
        <end position="25"/>
    </location>
</feature>
<dbReference type="Proteomes" id="UP001239795">
    <property type="component" value="Unassembled WGS sequence"/>
</dbReference>
<sequence>MDVNNMDKTASRDKNLGFLHRDVHRLNQKKRGSTTSKNKNADASKHFTTASSLNRTTVHTDAPEGFSNASDHLDQSMLSPAASTEGSPISCLAQAPVSVVSDAIIPPSDGHPGILSMESSQTNSLSADEHLIPIPSTKLWLWEERWRWDERTWVAYETDIPIPSHVQSRLEEIREETLINLKEVQNLMMEKQTKEISYHKQRPARRNLHVEIRMSGRQKRLKRTVLISPCIWILCGSNEFRDMVRKAVKGGLAGSIARNLSSSPVEIHAKAPEFNATEALVPLPQLRRDIEKGLGLRYGDTIIIHHVEADRRPNKSMSVCGLLCCSTILKDKRLIGQIISRVGGLLVNGFEFFDNIDVPIAMTTSHGMFDYIRQNDGAASSLMDITISSFKPNLPGNEYDPITISESEPDSDSSSDVSGPGSDNGDAQSIQLAWREEQSLGRRDPATVYKWMAIEEVIGLKFAKHQFPSGMMDSSQPSDYALLTSADLAEFRNATSWRNLAPELPSDEITSSLKNDELTEGALLMIFARDEVKEVTLLPGISTMPSAQGDPLEVRRIQLSAPLARGTSGTWLVKGSAFAGMVVAFYPNQPLAMFITAQDLLQSIAESFPDLLLPSKDRPQDPLAQSQAHGQSRADAFGHSAEKQGSMQNTVFGGTTENVLGKDPEYTPSATNENDPPDSKQQLPVPVPGSVAKNSPNENTSRDHRNSRVTVSGSSSTIPLRTSGKGGTIKIPVWYCVSKSTRESNLDSALSTNTSDKHNCSGGPLNCKIDTYCPYCYHQRCSGCATQTLRTTPGR</sequence>
<feature type="region of interest" description="Disordered" evidence="1">
    <location>
        <begin position="394"/>
        <end position="427"/>
    </location>
</feature>
<feature type="compositionally biased region" description="Polar residues" evidence="1">
    <location>
        <begin position="643"/>
        <end position="658"/>
    </location>
</feature>
<keyword evidence="3" id="KW-1185">Reference proteome</keyword>
<feature type="region of interest" description="Disordered" evidence="1">
    <location>
        <begin position="612"/>
        <end position="723"/>
    </location>
</feature>
<protein>
    <submittedName>
        <fullName evidence="2">Uncharacterized protein</fullName>
    </submittedName>
</protein>
<evidence type="ECO:0000256" key="1">
    <source>
        <dbReference type="SAM" id="MobiDB-lite"/>
    </source>
</evidence>
<reference evidence="2 3" key="1">
    <citation type="submission" date="2016-10" db="EMBL/GenBank/DDBJ databases">
        <title>The genome sequence of Colletotrichum fioriniae PJ7.</title>
        <authorList>
            <person name="Baroncelli R."/>
        </authorList>
    </citation>
    <scope>NUCLEOTIDE SEQUENCE [LARGE SCALE GENOMIC DNA]</scope>
    <source>
        <strain evidence="2">Col 31</strain>
    </source>
</reference>
<evidence type="ECO:0000313" key="3">
    <source>
        <dbReference type="Proteomes" id="UP001239795"/>
    </source>
</evidence>
<gene>
    <name evidence="2" type="ORF">CMEL01_00435</name>
</gene>
<name>A0AAI9V1C1_9PEZI</name>
<dbReference type="EMBL" id="MLGG01000001">
    <property type="protein sequence ID" value="KAK1468668.1"/>
    <property type="molecule type" value="Genomic_DNA"/>
</dbReference>
<organism evidence="2 3">
    <name type="scientific">Colletotrichum melonis</name>
    <dbReference type="NCBI Taxonomy" id="1209925"/>
    <lineage>
        <taxon>Eukaryota</taxon>
        <taxon>Fungi</taxon>
        <taxon>Dikarya</taxon>
        <taxon>Ascomycota</taxon>
        <taxon>Pezizomycotina</taxon>
        <taxon>Sordariomycetes</taxon>
        <taxon>Hypocreomycetidae</taxon>
        <taxon>Glomerellales</taxon>
        <taxon>Glomerellaceae</taxon>
        <taxon>Colletotrichum</taxon>
        <taxon>Colletotrichum acutatum species complex</taxon>
    </lineage>
</organism>
<dbReference type="AlphaFoldDB" id="A0AAI9V1C1"/>
<evidence type="ECO:0000313" key="2">
    <source>
        <dbReference type="EMBL" id="KAK1468668.1"/>
    </source>
</evidence>
<feature type="compositionally biased region" description="Polar residues" evidence="1">
    <location>
        <begin position="46"/>
        <end position="59"/>
    </location>
</feature>
<feature type="compositionally biased region" description="Polar residues" evidence="1">
    <location>
        <begin position="668"/>
        <end position="682"/>
    </location>
</feature>
<accession>A0AAI9V1C1</accession>
<comment type="caution">
    <text evidence="2">The sequence shown here is derived from an EMBL/GenBank/DDBJ whole genome shotgun (WGS) entry which is preliminary data.</text>
</comment>